<evidence type="ECO:0000313" key="2">
    <source>
        <dbReference type="Proteomes" id="UP000287527"/>
    </source>
</evidence>
<dbReference type="AlphaFoldDB" id="A0A3S3R0G7"/>
<organism evidence="1 2">
    <name type="scientific">Flavobacterium cerinum</name>
    <dbReference type="NCBI Taxonomy" id="2502784"/>
    <lineage>
        <taxon>Bacteria</taxon>
        <taxon>Pseudomonadati</taxon>
        <taxon>Bacteroidota</taxon>
        <taxon>Flavobacteriia</taxon>
        <taxon>Flavobacteriales</taxon>
        <taxon>Flavobacteriaceae</taxon>
        <taxon>Flavobacterium</taxon>
    </lineage>
</organism>
<sequence length="280" mass="32769">MQKTIATILFLVFLNTAFGQDRFEKLRIQISNLKTPEQIKEFWITINQLDQDPSASDTPDVTLPLYNLYAASLLIEKFGYPTSSEYEYPAYVTPWLVWTHTGIPELEEYTFPIILKGKELNQLPPDRYPNYFVGGFLFRNYGFDMEFDPDFNSGDNSIILECQTLFEKANHTVDPNKVLSLVKQHIKTLNYKDKNTLGTWKFLEHGVKRAFTIVKRDDNEWYLKTQLEGRSPMYQRLRSTDKTLKKFQYPSGFNMFHLTISSANKLQLRDKKGNIKKESE</sequence>
<dbReference type="OrthoDB" id="1164858at2"/>
<comment type="caution">
    <text evidence="1">The sequence shown here is derived from an EMBL/GenBank/DDBJ whole genome shotgun (WGS) entry which is preliminary data.</text>
</comment>
<dbReference type="EMBL" id="SBII01000005">
    <property type="protein sequence ID" value="RWX00521.1"/>
    <property type="molecule type" value="Genomic_DNA"/>
</dbReference>
<protein>
    <submittedName>
        <fullName evidence="1">Uncharacterized protein</fullName>
    </submittedName>
</protein>
<name>A0A3S3R0G7_9FLAO</name>
<keyword evidence="2" id="KW-1185">Reference proteome</keyword>
<dbReference type="Proteomes" id="UP000287527">
    <property type="component" value="Unassembled WGS sequence"/>
</dbReference>
<dbReference type="RefSeq" id="WP_128389750.1">
    <property type="nucleotide sequence ID" value="NZ_SBII01000005.1"/>
</dbReference>
<reference evidence="1 2" key="1">
    <citation type="submission" date="2019-01" db="EMBL/GenBank/DDBJ databases">
        <title>Flavobacterium sp. nov.,isolated from freshwater.</title>
        <authorList>
            <person name="Zhang R."/>
            <person name="Du Z.-J."/>
        </authorList>
    </citation>
    <scope>NUCLEOTIDE SEQUENCE [LARGE SCALE GENOMIC DNA]</scope>
    <source>
        <strain evidence="1 2">1E403</strain>
    </source>
</reference>
<accession>A0A3S3R0G7</accession>
<proteinExistence type="predicted"/>
<evidence type="ECO:0000313" key="1">
    <source>
        <dbReference type="EMBL" id="RWX00521.1"/>
    </source>
</evidence>
<gene>
    <name evidence="1" type="ORF">EPI11_09610</name>
</gene>